<dbReference type="InParanoid" id="A7ERH8"/>
<name>A7ERH8_SCLS1</name>
<dbReference type="Proteomes" id="UP000001312">
    <property type="component" value="Unassembled WGS sequence"/>
</dbReference>
<reference evidence="2" key="1">
    <citation type="journal article" date="2011" name="PLoS Genet.">
        <title>Genomic analysis of the necrotrophic fungal pathogens Sclerotinia sclerotiorum and Botrytis cinerea.</title>
        <authorList>
            <person name="Amselem J."/>
            <person name="Cuomo C.A."/>
            <person name="van Kan J.A."/>
            <person name="Viaud M."/>
            <person name="Benito E.P."/>
            <person name="Couloux A."/>
            <person name="Coutinho P.M."/>
            <person name="de Vries R.P."/>
            <person name="Dyer P.S."/>
            <person name="Fillinger S."/>
            <person name="Fournier E."/>
            <person name="Gout L."/>
            <person name="Hahn M."/>
            <person name="Kohn L."/>
            <person name="Lapalu N."/>
            <person name="Plummer K.M."/>
            <person name="Pradier J.M."/>
            <person name="Quevillon E."/>
            <person name="Sharon A."/>
            <person name="Simon A."/>
            <person name="ten Have A."/>
            <person name="Tudzynski B."/>
            <person name="Tudzynski P."/>
            <person name="Wincker P."/>
            <person name="Andrew M."/>
            <person name="Anthouard V."/>
            <person name="Beever R.E."/>
            <person name="Beffa R."/>
            <person name="Benoit I."/>
            <person name="Bouzid O."/>
            <person name="Brault B."/>
            <person name="Chen Z."/>
            <person name="Choquer M."/>
            <person name="Collemare J."/>
            <person name="Cotton P."/>
            <person name="Danchin E.G."/>
            <person name="Da Silva C."/>
            <person name="Gautier A."/>
            <person name="Giraud C."/>
            <person name="Giraud T."/>
            <person name="Gonzalez C."/>
            <person name="Grossetete S."/>
            <person name="Guldener U."/>
            <person name="Henrissat B."/>
            <person name="Howlett B.J."/>
            <person name="Kodira C."/>
            <person name="Kretschmer M."/>
            <person name="Lappartient A."/>
            <person name="Leroch M."/>
            <person name="Levis C."/>
            <person name="Mauceli E."/>
            <person name="Neuveglise C."/>
            <person name="Oeser B."/>
            <person name="Pearson M."/>
            <person name="Poulain J."/>
            <person name="Poussereau N."/>
            <person name="Quesneville H."/>
            <person name="Rascle C."/>
            <person name="Schumacher J."/>
            <person name="Segurens B."/>
            <person name="Sexton A."/>
            <person name="Silva E."/>
            <person name="Sirven C."/>
            <person name="Soanes D.M."/>
            <person name="Talbot N.J."/>
            <person name="Templeton M."/>
            <person name="Yandava C."/>
            <person name="Yarden O."/>
            <person name="Zeng Q."/>
            <person name="Rollins J.A."/>
            <person name="Lebrun M.H."/>
            <person name="Dickman M."/>
        </authorList>
    </citation>
    <scope>NUCLEOTIDE SEQUENCE [LARGE SCALE GENOMIC DNA]</scope>
    <source>
        <strain evidence="2">ATCC 18683 / 1980 / Ss-1</strain>
    </source>
</reference>
<dbReference type="RefSeq" id="XP_001591306.1">
    <property type="nucleotide sequence ID" value="XM_001591256.1"/>
</dbReference>
<protein>
    <submittedName>
        <fullName evidence="1">Uncharacterized protein</fullName>
    </submittedName>
</protein>
<keyword evidence="2" id="KW-1185">Reference proteome</keyword>
<dbReference type="EMBL" id="CH476630">
    <property type="protein sequence ID" value="EDN92070.1"/>
    <property type="molecule type" value="Genomic_DNA"/>
</dbReference>
<accession>A7ERH8</accession>
<dbReference type="KEGG" id="ssl:SS1G_07932"/>
<sequence length="85" mass="9537">MVEYLMPARLDSAFPGNRLVTDFTISIISATSFGNRIIAPFRINFEGDDHRSIDSSWYITSETIDGVKIGRIPLLFDIRGKVDEG</sequence>
<evidence type="ECO:0000313" key="2">
    <source>
        <dbReference type="Proteomes" id="UP000001312"/>
    </source>
</evidence>
<gene>
    <name evidence="1" type="ORF">SS1G_07932</name>
</gene>
<evidence type="ECO:0000313" key="1">
    <source>
        <dbReference type="EMBL" id="EDN92070.1"/>
    </source>
</evidence>
<organism evidence="1 2">
    <name type="scientific">Sclerotinia sclerotiorum (strain ATCC 18683 / 1980 / Ss-1)</name>
    <name type="common">White mold</name>
    <name type="synonym">Whetzelinia sclerotiorum</name>
    <dbReference type="NCBI Taxonomy" id="665079"/>
    <lineage>
        <taxon>Eukaryota</taxon>
        <taxon>Fungi</taxon>
        <taxon>Dikarya</taxon>
        <taxon>Ascomycota</taxon>
        <taxon>Pezizomycotina</taxon>
        <taxon>Leotiomycetes</taxon>
        <taxon>Helotiales</taxon>
        <taxon>Sclerotiniaceae</taxon>
        <taxon>Sclerotinia</taxon>
    </lineage>
</organism>
<dbReference type="GeneID" id="5487116"/>
<dbReference type="AlphaFoldDB" id="A7ERH8"/>
<proteinExistence type="predicted"/>